<feature type="signal peptide" evidence="1">
    <location>
        <begin position="1"/>
        <end position="23"/>
    </location>
</feature>
<accession>W6U0H4</accession>
<evidence type="ECO:0000313" key="2">
    <source>
        <dbReference type="EMBL" id="EUB54528.1"/>
    </source>
</evidence>
<keyword evidence="3" id="KW-1185">Reference proteome</keyword>
<name>W6U0H4_ECHGR</name>
<feature type="chain" id="PRO_5004884579" evidence="1">
    <location>
        <begin position="24"/>
        <end position="374"/>
    </location>
</feature>
<organism evidence="2 3">
    <name type="scientific">Echinococcus granulosus</name>
    <name type="common">Hydatid tapeworm</name>
    <dbReference type="NCBI Taxonomy" id="6210"/>
    <lineage>
        <taxon>Eukaryota</taxon>
        <taxon>Metazoa</taxon>
        <taxon>Spiralia</taxon>
        <taxon>Lophotrochozoa</taxon>
        <taxon>Platyhelminthes</taxon>
        <taxon>Cestoda</taxon>
        <taxon>Eucestoda</taxon>
        <taxon>Cyclophyllidea</taxon>
        <taxon>Taeniidae</taxon>
        <taxon>Echinococcus</taxon>
        <taxon>Echinococcus granulosus group</taxon>
    </lineage>
</organism>
<dbReference type="Proteomes" id="UP000019149">
    <property type="component" value="Unassembled WGS sequence"/>
</dbReference>
<gene>
    <name evidence="2" type="ORF">EGR_10612</name>
</gene>
<evidence type="ECO:0000256" key="1">
    <source>
        <dbReference type="SAM" id="SignalP"/>
    </source>
</evidence>
<reference evidence="2 3" key="1">
    <citation type="journal article" date="2013" name="Nat. Genet.">
        <title>The genome of the hydatid tapeworm Echinococcus granulosus.</title>
        <authorList>
            <person name="Zheng H."/>
            <person name="Zhang W."/>
            <person name="Zhang L."/>
            <person name="Zhang Z."/>
            <person name="Li J."/>
            <person name="Lu G."/>
            <person name="Zhu Y."/>
            <person name="Wang Y."/>
            <person name="Huang Y."/>
            <person name="Liu J."/>
            <person name="Kang H."/>
            <person name="Chen J."/>
            <person name="Wang L."/>
            <person name="Chen A."/>
            <person name="Yu S."/>
            <person name="Gao Z."/>
            <person name="Jin L."/>
            <person name="Gu W."/>
            <person name="Wang Z."/>
            <person name="Zhao L."/>
            <person name="Shi B."/>
            <person name="Wen H."/>
            <person name="Lin R."/>
            <person name="Jones M.K."/>
            <person name="Brejova B."/>
            <person name="Vinar T."/>
            <person name="Zhao G."/>
            <person name="McManus D.P."/>
            <person name="Chen Z."/>
            <person name="Zhou Y."/>
            <person name="Wang S."/>
        </authorList>
    </citation>
    <scope>NUCLEOTIDE SEQUENCE [LARGE SCALE GENOMIC DNA]</scope>
</reference>
<evidence type="ECO:0000313" key="3">
    <source>
        <dbReference type="Proteomes" id="UP000019149"/>
    </source>
</evidence>
<dbReference type="GeneID" id="36346327"/>
<dbReference type="CTD" id="36346327"/>
<proteinExistence type="predicted"/>
<dbReference type="EMBL" id="APAU02000241">
    <property type="protein sequence ID" value="EUB54528.1"/>
    <property type="molecule type" value="Genomic_DNA"/>
</dbReference>
<dbReference type="RefSeq" id="XP_024345724.1">
    <property type="nucleotide sequence ID" value="XM_024499861.1"/>
</dbReference>
<keyword evidence="1" id="KW-0732">Signal</keyword>
<dbReference type="KEGG" id="egl:EGR_10612"/>
<comment type="caution">
    <text evidence="2">The sequence shown here is derived from an EMBL/GenBank/DDBJ whole genome shotgun (WGS) entry which is preliminary data.</text>
</comment>
<dbReference type="AlphaFoldDB" id="W6U0H4"/>
<sequence length="374" mass="43167">MCGAHGIISVLVSLRMHIIPLSAASVAKIHPYPDMALMRKYKLFIEILSIDSDCNAFCLTVLHKFDIKATLNCALKSVSLLKWLQKHFEKKLAKIVGREERAKHPMRIYNPLTATKSCSSNDIGIAVWFTAHGHPSDLTAGNSYGSHGAKVSLVFSYLFPSNEHSQVDCNSFFVHATMCIASLKKRELNFWYVSQYYLVEEQIVRKVETKRFCWFPFIQCCKVLLPEIHGIRKAVRYHQEINLFQSELSGCSHVVVNISRKKWIIRRMTDTERRNFDLIHLHRPNFNNSCYNFAQTSTILNFSSHDNEVLRMCLISSYNHYQTPGDIHQKYTIRVLAKEYFCKYRVKYAATSAKKDHSGKFVRSLLETAHYLAN</sequence>
<protein>
    <submittedName>
        <fullName evidence="2">Uncharacterized protein</fullName>
    </submittedName>
</protein>